<evidence type="ECO:0000259" key="6">
    <source>
        <dbReference type="PROSITE" id="PS50111"/>
    </source>
</evidence>
<gene>
    <name evidence="8" type="ORF">LF65_05370</name>
</gene>
<feature type="coiled-coil region" evidence="4">
    <location>
        <begin position="119"/>
        <end position="177"/>
    </location>
</feature>
<evidence type="ECO:0000256" key="2">
    <source>
        <dbReference type="ARBA" id="ARBA00029447"/>
    </source>
</evidence>
<keyword evidence="5" id="KW-0472">Membrane</keyword>
<organism evidence="8 9">
    <name type="scientific">Clostridium beijerinckii</name>
    <name type="common">Clostridium MP</name>
    <dbReference type="NCBI Taxonomy" id="1520"/>
    <lineage>
        <taxon>Bacteria</taxon>
        <taxon>Bacillati</taxon>
        <taxon>Bacillota</taxon>
        <taxon>Clostridia</taxon>
        <taxon>Eubacteriales</taxon>
        <taxon>Clostridiaceae</taxon>
        <taxon>Clostridium</taxon>
    </lineage>
</organism>
<dbReference type="Gene3D" id="6.10.340.10">
    <property type="match status" value="1"/>
</dbReference>
<feature type="transmembrane region" description="Helical" evidence="5">
    <location>
        <begin position="191"/>
        <end position="215"/>
    </location>
</feature>
<dbReference type="InterPro" id="IPR024478">
    <property type="entry name" value="HlyB_4HB_MCP"/>
</dbReference>
<dbReference type="Gene3D" id="1.10.287.950">
    <property type="entry name" value="Methyl-accepting chemotaxis protein"/>
    <property type="match status" value="1"/>
</dbReference>
<keyword evidence="3" id="KW-0807">Transducer</keyword>
<dbReference type="GO" id="GO:0004888">
    <property type="term" value="F:transmembrane signaling receptor activity"/>
    <property type="evidence" value="ECO:0007669"/>
    <property type="project" value="TreeGrafter"/>
</dbReference>
<keyword evidence="5" id="KW-1133">Transmembrane helix</keyword>
<reference evidence="9" key="1">
    <citation type="submission" date="2014-12" db="EMBL/GenBank/DDBJ databases">
        <title>Genome sequence of Clostridium beijerinckii strain 59B.</title>
        <authorList>
            <person name="Little G.T."/>
            <person name="Minton N.P."/>
        </authorList>
    </citation>
    <scope>NUCLEOTIDE SEQUENCE [LARGE SCALE GENOMIC DNA]</scope>
    <source>
        <strain evidence="9">59B</strain>
    </source>
</reference>
<dbReference type="Pfam" id="PF00015">
    <property type="entry name" value="MCPsignal"/>
    <property type="match status" value="1"/>
</dbReference>
<evidence type="ECO:0000256" key="4">
    <source>
        <dbReference type="SAM" id="Coils"/>
    </source>
</evidence>
<keyword evidence="4" id="KW-0175">Coiled coil</keyword>
<dbReference type="FunFam" id="1.10.287.950:FF:000001">
    <property type="entry name" value="Methyl-accepting chemotaxis sensory transducer"/>
    <property type="match status" value="1"/>
</dbReference>
<evidence type="ECO:0000256" key="5">
    <source>
        <dbReference type="SAM" id="Phobius"/>
    </source>
</evidence>
<proteinExistence type="inferred from homology"/>
<feature type="domain" description="HAMP" evidence="7">
    <location>
        <begin position="213"/>
        <end position="265"/>
    </location>
</feature>
<dbReference type="GO" id="GO:0006935">
    <property type="term" value="P:chemotaxis"/>
    <property type="evidence" value="ECO:0007669"/>
    <property type="project" value="UniProtKB-KW"/>
</dbReference>
<evidence type="ECO:0000313" key="8">
    <source>
        <dbReference type="EMBL" id="AJH01891.1"/>
    </source>
</evidence>
<dbReference type="KEGG" id="cbei:LF65_05370"/>
<dbReference type="PANTHER" id="PTHR43531:SF11">
    <property type="entry name" value="METHYL-ACCEPTING CHEMOTAXIS PROTEIN 3"/>
    <property type="match status" value="1"/>
</dbReference>
<accession>A0A0B5QLY5</accession>
<dbReference type="SMART" id="SM00304">
    <property type="entry name" value="HAMP"/>
    <property type="match status" value="1"/>
</dbReference>
<evidence type="ECO:0000313" key="9">
    <source>
        <dbReference type="Proteomes" id="UP000031866"/>
    </source>
</evidence>
<dbReference type="Proteomes" id="UP000031866">
    <property type="component" value="Chromosome"/>
</dbReference>
<dbReference type="CDD" id="cd06225">
    <property type="entry name" value="HAMP"/>
    <property type="match status" value="1"/>
</dbReference>
<dbReference type="STRING" id="1520.LF65_05370"/>
<keyword evidence="5" id="KW-0812">Transmembrane</keyword>
<dbReference type="Pfam" id="PF12729">
    <property type="entry name" value="4HB_MCP_1"/>
    <property type="match status" value="1"/>
</dbReference>
<keyword evidence="1" id="KW-0145">Chemotaxis</keyword>
<dbReference type="EMBL" id="CP010086">
    <property type="protein sequence ID" value="AJH01891.1"/>
    <property type="molecule type" value="Genomic_DNA"/>
</dbReference>
<dbReference type="CDD" id="cd19411">
    <property type="entry name" value="MCP2201-like_sensor"/>
    <property type="match status" value="1"/>
</dbReference>
<feature type="domain" description="Methyl-accepting transducer" evidence="6">
    <location>
        <begin position="270"/>
        <end position="499"/>
    </location>
</feature>
<dbReference type="OrthoDB" id="9814363at2"/>
<dbReference type="InterPro" id="IPR047347">
    <property type="entry name" value="YvaQ-like_sensor"/>
</dbReference>
<dbReference type="Pfam" id="PF00672">
    <property type="entry name" value="HAMP"/>
    <property type="match status" value="1"/>
</dbReference>
<dbReference type="RefSeq" id="WP_041900342.1">
    <property type="nucleotide sequence ID" value="NZ_CP010086.2"/>
</dbReference>
<evidence type="ECO:0000256" key="1">
    <source>
        <dbReference type="ARBA" id="ARBA00022500"/>
    </source>
</evidence>
<dbReference type="GO" id="GO:0007165">
    <property type="term" value="P:signal transduction"/>
    <property type="evidence" value="ECO:0007669"/>
    <property type="project" value="UniProtKB-KW"/>
</dbReference>
<name>A0A0B5QLY5_CLOBE</name>
<protein>
    <submittedName>
        <fullName evidence="8">Chemotaxis protein</fullName>
    </submittedName>
</protein>
<dbReference type="SUPFAM" id="SSF58104">
    <property type="entry name" value="Methyl-accepting chemotaxis protein (MCP) signaling domain"/>
    <property type="match status" value="1"/>
</dbReference>
<sequence>MKWFKNMKIGLKILLGFLFAAFIAGITGIYCISNINKISDLDTKLYDKMTQPLGDVIEVSNDFNNIRANTRDILLSDNTGEIQDYISGIKDNSDKFDYSLNKLSETTLTIEGKKAIEEIKVSKSEYMNLISKITQLKNQNKNQEAINILYSEGKPVLEKLQSNLKTYTDLKLKIAKETSDGNSKTADNTTLLTAIILIIGVILSILTGVFISLSISRPVNKIIRIADKIADGDFNISVNIESKDEIGLLALSFRRMAEKLNNTICNINSATEQVSAGAKQVSDSSVALSEGAMEQASSIEELTASIEEISAQTKMNAENSTNANEIAVSAKINAQEGYEQMKAMKIAVEDINNASTSIYKIIKVIDEIAFQTNILALNAAVEAARAGQHGKGFAVVAEEVRNLAARSAKAAKETADMIEGAIRKAEMGTKIAKQTSEALNKIVEDTVKVAEFINQIAVASNEQAEGISQINQGVIQISAVVQTNSATAEESASASEELASQAEMLKDQVSKFKLRETKSCLVNNSIKNIDFDMM</sequence>
<dbReference type="SMART" id="SM00283">
    <property type="entry name" value="MA"/>
    <property type="match status" value="1"/>
</dbReference>
<evidence type="ECO:0000256" key="3">
    <source>
        <dbReference type="PROSITE-ProRule" id="PRU00284"/>
    </source>
</evidence>
<dbReference type="InterPro" id="IPR004089">
    <property type="entry name" value="MCPsignal_dom"/>
</dbReference>
<dbReference type="PROSITE" id="PS50885">
    <property type="entry name" value="HAMP"/>
    <property type="match status" value="1"/>
</dbReference>
<dbReference type="InterPro" id="IPR003660">
    <property type="entry name" value="HAMP_dom"/>
</dbReference>
<evidence type="ECO:0000259" key="7">
    <source>
        <dbReference type="PROSITE" id="PS50885"/>
    </source>
</evidence>
<dbReference type="CDD" id="cd11386">
    <property type="entry name" value="MCP_signal"/>
    <property type="match status" value="1"/>
</dbReference>
<dbReference type="PANTHER" id="PTHR43531">
    <property type="entry name" value="PROTEIN ICFG"/>
    <property type="match status" value="1"/>
</dbReference>
<dbReference type="InterPro" id="IPR051310">
    <property type="entry name" value="MCP_chemotaxis"/>
</dbReference>
<dbReference type="GO" id="GO:0005886">
    <property type="term" value="C:plasma membrane"/>
    <property type="evidence" value="ECO:0007669"/>
    <property type="project" value="TreeGrafter"/>
</dbReference>
<comment type="similarity">
    <text evidence="2">Belongs to the methyl-accepting chemotaxis (MCP) protein family.</text>
</comment>
<dbReference type="AlphaFoldDB" id="A0A0B5QLY5"/>
<dbReference type="PROSITE" id="PS50111">
    <property type="entry name" value="CHEMOTAXIS_TRANSDUC_2"/>
    <property type="match status" value="1"/>
</dbReference>